<dbReference type="Pfam" id="PF07963">
    <property type="entry name" value="N_methyl"/>
    <property type="match status" value="1"/>
</dbReference>
<evidence type="ECO:0000313" key="2">
    <source>
        <dbReference type="EMBL" id="BDZ52658.1"/>
    </source>
</evidence>
<name>A0ABN6YAV0_9MICO</name>
<evidence type="ECO:0000256" key="1">
    <source>
        <dbReference type="SAM" id="Phobius"/>
    </source>
</evidence>
<protein>
    <recommendedName>
        <fullName evidence="4">Prepilin-type N-terminal cleavage/methylation domain-containing protein</fullName>
    </recommendedName>
</protein>
<evidence type="ECO:0000313" key="3">
    <source>
        <dbReference type="Proteomes" id="UP001321486"/>
    </source>
</evidence>
<keyword evidence="1" id="KW-1133">Transmembrane helix</keyword>
<keyword evidence="1" id="KW-0472">Membrane</keyword>
<sequence length="100" mass="10752">MPRLSTLRPIRDRGFSFIELLAYMAIAALLILAAIPQFNAYRDKAAVSNLQSDLRNAATDMEANVTADGTYPASLPSSVRVSRGVQLSSRVTCPTPTNGP</sequence>
<dbReference type="InterPro" id="IPR012902">
    <property type="entry name" value="N_methyl_site"/>
</dbReference>
<keyword evidence="1" id="KW-0812">Transmembrane</keyword>
<dbReference type="Gene3D" id="3.30.700.10">
    <property type="entry name" value="Glycoprotein, Type 4 Pilin"/>
    <property type="match status" value="1"/>
</dbReference>
<dbReference type="SUPFAM" id="SSF54523">
    <property type="entry name" value="Pili subunits"/>
    <property type="match status" value="1"/>
</dbReference>
<geneLocation type="plasmid" evidence="2 3">
    <name>pNBRC108728a</name>
</geneLocation>
<dbReference type="InterPro" id="IPR045584">
    <property type="entry name" value="Pilin-like"/>
</dbReference>
<feature type="transmembrane region" description="Helical" evidence="1">
    <location>
        <begin position="20"/>
        <end position="41"/>
    </location>
</feature>
<keyword evidence="2" id="KW-0614">Plasmid</keyword>
<gene>
    <name evidence="2" type="ORF">GCM10025867_48990</name>
</gene>
<keyword evidence="3" id="KW-1185">Reference proteome</keyword>
<dbReference type="RefSeq" id="WP_286346941.1">
    <property type="nucleotide sequence ID" value="NZ_AP027733.1"/>
</dbReference>
<organism evidence="2 3">
    <name type="scientific">Frondihabitans sucicola</name>
    <dbReference type="NCBI Taxonomy" id="1268041"/>
    <lineage>
        <taxon>Bacteria</taxon>
        <taxon>Bacillati</taxon>
        <taxon>Actinomycetota</taxon>
        <taxon>Actinomycetes</taxon>
        <taxon>Micrococcales</taxon>
        <taxon>Microbacteriaceae</taxon>
        <taxon>Frondihabitans</taxon>
    </lineage>
</organism>
<accession>A0ABN6YAV0</accession>
<dbReference type="NCBIfam" id="TIGR02532">
    <property type="entry name" value="IV_pilin_GFxxxE"/>
    <property type="match status" value="1"/>
</dbReference>
<proteinExistence type="predicted"/>
<reference evidence="3" key="1">
    <citation type="journal article" date="2019" name="Int. J. Syst. Evol. Microbiol.">
        <title>The Global Catalogue of Microorganisms (GCM) 10K type strain sequencing project: providing services to taxonomists for standard genome sequencing and annotation.</title>
        <authorList>
            <consortium name="The Broad Institute Genomics Platform"/>
            <consortium name="The Broad Institute Genome Sequencing Center for Infectious Disease"/>
            <person name="Wu L."/>
            <person name="Ma J."/>
        </authorList>
    </citation>
    <scope>NUCLEOTIDE SEQUENCE [LARGE SCALE GENOMIC DNA]</scope>
    <source>
        <strain evidence="3">NBRC 108728</strain>
    </source>
</reference>
<dbReference type="EMBL" id="AP027733">
    <property type="protein sequence ID" value="BDZ52658.1"/>
    <property type="molecule type" value="Genomic_DNA"/>
</dbReference>
<evidence type="ECO:0008006" key="4">
    <source>
        <dbReference type="Google" id="ProtNLM"/>
    </source>
</evidence>
<dbReference type="Proteomes" id="UP001321486">
    <property type="component" value="Plasmid pNBRC108728a"/>
</dbReference>